<dbReference type="GO" id="GO:0016301">
    <property type="term" value="F:kinase activity"/>
    <property type="evidence" value="ECO:0007669"/>
    <property type="project" value="UniProtKB-KW"/>
</dbReference>
<protein>
    <submittedName>
        <fullName evidence="4">Choline kinase</fullName>
    </submittedName>
</protein>
<dbReference type="InterPro" id="IPR029044">
    <property type="entry name" value="Nucleotide-diphossugar_trans"/>
</dbReference>
<keyword evidence="5" id="KW-1185">Reference proteome</keyword>
<dbReference type="PANTHER" id="PTHR43584">
    <property type="entry name" value="NUCLEOTIDYL TRANSFERASE"/>
    <property type="match status" value="1"/>
</dbReference>
<reference evidence="5" key="1">
    <citation type="submission" date="2016-10" db="EMBL/GenBank/DDBJ databases">
        <authorList>
            <person name="Varghese N."/>
            <person name="Submissions S."/>
        </authorList>
    </citation>
    <scope>NUCLEOTIDE SEQUENCE [LARGE SCALE GENOMIC DNA]</scope>
    <source>
        <strain evidence="5">DSM 8415</strain>
    </source>
</reference>
<organism evidence="4 5">
    <name type="scientific">Desulfurella multipotens</name>
    <dbReference type="NCBI Taxonomy" id="79269"/>
    <lineage>
        <taxon>Bacteria</taxon>
        <taxon>Pseudomonadati</taxon>
        <taxon>Campylobacterota</taxon>
        <taxon>Desulfurellia</taxon>
        <taxon>Desulfurellales</taxon>
        <taxon>Desulfurellaceae</taxon>
        <taxon>Desulfurella</taxon>
    </lineage>
</organism>
<dbReference type="EMBL" id="FMYU01000006">
    <property type="protein sequence ID" value="SDC55698.1"/>
    <property type="molecule type" value="Genomic_DNA"/>
</dbReference>
<dbReference type="Gene3D" id="3.90.550.10">
    <property type="entry name" value="Spore Coat Polysaccharide Biosynthesis Protein SpsA, Chain A"/>
    <property type="match status" value="1"/>
</dbReference>
<evidence type="ECO:0000256" key="1">
    <source>
        <dbReference type="ARBA" id="ARBA00022679"/>
    </source>
</evidence>
<accession>A0A1G6MJB2</accession>
<keyword evidence="1" id="KW-0808">Transferase</keyword>
<gene>
    <name evidence="4" type="ORF">SAMN05660835_01013</name>
</gene>
<proteinExistence type="predicted"/>
<evidence type="ECO:0000256" key="2">
    <source>
        <dbReference type="ARBA" id="ARBA00022695"/>
    </source>
</evidence>
<dbReference type="PANTHER" id="PTHR43584:SF8">
    <property type="entry name" value="N-ACETYLMURAMATE ALPHA-1-PHOSPHATE URIDYLYLTRANSFERASE"/>
    <property type="match status" value="1"/>
</dbReference>
<evidence type="ECO:0000313" key="5">
    <source>
        <dbReference type="Proteomes" id="UP000199411"/>
    </source>
</evidence>
<evidence type="ECO:0000259" key="3">
    <source>
        <dbReference type="Pfam" id="PF12804"/>
    </source>
</evidence>
<keyword evidence="4" id="KW-0418">Kinase</keyword>
<dbReference type="AlphaFoldDB" id="A0A1G6MJB2"/>
<evidence type="ECO:0000313" key="4">
    <source>
        <dbReference type="EMBL" id="SDC55698.1"/>
    </source>
</evidence>
<dbReference type="InterPro" id="IPR050065">
    <property type="entry name" value="GlmU-like"/>
</dbReference>
<dbReference type="Pfam" id="PF12804">
    <property type="entry name" value="NTP_transf_3"/>
    <property type="match status" value="1"/>
</dbReference>
<dbReference type="InterPro" id="IPR025877">
    <property type="entry name" value="MobA-like_NTP_Trfase"/>
</dbReference>
<dbReference type="Proteomes" id="UP000199411">
    <property type="component" value="Unassembled WGS sequence"/>
</dbReference>
<dbReference type="OrthoDB" id="9788272at2"/>
<feature type="domain" description="MobA-like NTP transferase" evidence="3">
    <location>
        <begin position="3"/>
        <end position="135"/>
    </location>
</feature>
<dbReference type="RefSeq" id="WP_092128641.1">
    <property type="nucleotide sequence ID" value="NZ_FMYU01000006.1"/>
</dbReference>
<sequence length="227" mass="25690">MKVVILAAGFGMRLENSIPKTLTKIHNKTILEKQIENITKYIDINDILIVIGFKKEMIMEAFPELLFVYNNNFHSTNTAKSLLLALNKIKNEDVLWLNADIVFDDEIISDILNLDANCMATNVSAVAQEEVKYILDSNGYIAQVSKNLENAKGEALGINFIKAQHLELFKNCLKECTNKDYFEEGINKLIQKDVKISALDIGKKRCIEIDFLEDLNLAKALFSDKEA</sequence>
<dbReference type="CDD" id="cd02523">
    <property type="entry name" value="PC_cytidylyltransferase"/>
    <property type="match status" value="1"/>
</dbReference>
<dbReference type="GO" id="GO:0016779">
    <property type="term" value="F:nucleotidyltransferase activity"/>
    <property type="evidence" value="ECO:0007669"/>
    <property type="project" value="UniProtKB-KW"/>
</dbReference>
<name>A0A1G6MJB2_9BACT</name>
<keyword evidence="2" id="KW-0548">Nucleotidyltransferase</keyword>
<dbReference type="SUPFAM" id="SSF53448">
    <property type="entry name" value="Nucleotide-diphospho-sugar transferases"/>
    <property type="match status" value="1"/>
</dbReference>